<evidence type="ECO:0000259" key="4">
    <source>
        <dbReference type="Pfam" id="PF03968"/>
    </source>
</evidence>
<evidence type="ECO:0000313" key="6">
    <source>
        <dbReference type="Proteomes" id="UP000199331"/>
    </source>
</evidence>
<accession>A0A1I5KND3</accession>
<dbReference type="GO" id="GO:0009279">
    <property type="term" value="C:cell outer membrane"/>
    <property type="evidence" value="ECO:0007669"/>
    <property type="project" value="TreeGrafter"/>
</dbReference>
<feature type="compositionally biased region" description="Polar residues" evidence="2">
    <location>
        <begin position="165"/>
        <end position="184"/>
    </location>
</feature>
<dbReference type="PANTHER" id="PTHR36504:SF1">
    <property type="entry name" value="LIPOPOLYSACCHARIDE EXPORT SYSTEM PROTEIN LPTA"/>
    <property type="match status" value="1"/>
</dbReference>
<dbReference type="Gene3D" id="2.60.450.10">
    <property type="entry name" value="Lipopolysaccharide (LPS) transport protein A like domain"/>
    <property type="match status" value="1"/>
</dbReference>
<feature type="chain" id="PRO_5011791063" evidence="3">
    <location>
        <begin position="34"/>
        <end position="184"/>
    </location>
</feature>
<keyword evidence="1 3" id="KW-0732">Signal</keyword>
<dbReference type="EMBL" id="FOWZ01000001">
    <property type="protein sequence ID" value="SFO86498.1"/>
    <property type="molecule type" value="Genomic_DNA"/>
</dbReference>
<feature type="region of interest" description="Disordered" evidence="2">
    <location>
        <begin position="153"/>
        <end position="184"/>
    </location>
</feature>
<evidence type="ECO:0000256" key="2">
    <source>
        <dbReference type="SAM" id="MobiDB-lite"/>
    </source>
</evidence>
<dbReference type="GO" id="GO:0015920">
    <property type="term" value="P:lipopolysaccharide transport"/>
    <property type="evidence" value="ECO:0007669"/>
    <property type="project" value="TreeGrafter"/>
</dbReference>
<dbReference type="InterPro" id="IPR052037">
    <property type="entry name" value="LPS_export_LptA"/>
</dbReference>
<dbReference type="Pfam" id="PF03968">
    <property type="entry name" value="LptD_N"/>
    <property type="match status" value="1"/>
</dbReference>
<evidence type="ECO:0000313" key="5">
    <source>
        <dbReference type="EMBL" id="SFO86498.1"/>
    </source>
</evidence>
<dbReference type="GO" id="GO:0030288">
    <property type="term" value="C:outer membrane-bounded periplasmic space"/>
    <property type="evidence" value="ECO:0007669"/>
    <property type="project" value="TreeGrafter"/>
</dbReference>
<keyword evidence="6" id="KW-1185">Reference proteome</keyword>
<name>A0A1I5KND3_9SPHN</name>
<dbReference type="PANTHER" id="PTHR36504">
    <property type="entry name" value="LIPOPOLYSACCHARIDE EXPORT SYSTEM PROTEIN LPTA"/>
    <property type="match status" value="1"/>
</dbReference>
<gene>
    <name evidence="5" type="ORF">SAMN04488060_0395</name>
</gene>
<reference evidence="6" key="1">
    <citation type="submission" date="2016-10" db="EMBL/GenBank/DDBJ databases">
        <authorList>
            <person name="Varghese N."/>
            <person name="Submissions S."/>
        </authorList>
    </citation>
    <scope>NUCLEOTIDE SEQUENCE [LARGE SCALE GENOMIC DNA]</scope>
    <source>
        <strain evidence="6">CGMCC 1.7715</strain>
    </source>
</reference>
<dbReference type="InterPro" id="IPR005653">
    <property type="entry name" value="OstA-like_N"/>
</dbReference>
<proteinExistence type="predicted"/>
<evidence type="ECO:0000256" key="1">
    <source>
        <dbReference type="ARBA" id="ARBA00022729"/>
    </source>
</evidence>
<dbReference type="STRING" id="604088.SAMN04488060_0395"/>
<dbReference type="GO" id="GO:0017089">
    <property type="term" value="F:glycolipid transfer activity"/>
    <property type="evidence" value="ECO:0007669"/>
    <property type="project" value="TreeGrafter"/>
</dbReference>
<feature type="compositionally biased region" description="Low complexity" evidence="2">
    <location>
        <begin position="153"/>
        <end position="164"/>
    </location>
</feature>
<evidence type="ECO:0000256" key="3">
    <source>
        <dbReference type="SAM" id="SignalP"/>
    </source>
</evidence>
<feature type="signal peptide" evidence="3">
    <location>
        <begin position="1"/>
        <end position="33"/>
    </location>
</feature>
<dbReference type="AlphaFoldDB" id="A0A1I5KND3"/>
<dbReference type="Proteomes" id="UP000199331">
    <property type="component" value="Unassembled WGS sequence"/>
</dbReference>
<feature type="domain" description="Organic solvent tolerance-like N-terminal" evidence="4">
    <location>
        <begin position="47"/>
        <end position="150"/>
    </location>
</feature>
<organism evidence="5 6">
    <name type="scientific">Qipengyuania nanhaisediminis</name>
    <dbReference type="NCBI Taxonomy" id="604088"/>
    <lineage>
        <taxon>Bacteria</taxon>
        <taxon>Pseudomonadati</taxon>
        <taxon>Pseudomonadota</taxon>
        <taxon>Alphaproteobacteria</taxon>
        <taxon>Sphingomonadales</taxon>
        <taxon>Erythrobacteraceae</taxon>
        <taxon>Qipengyuania</taxon>
    </lineage>
</organism>
<protein>
    <submittedName>
        <fullName evidence="5">Lipopolysaccharide export system protein LptA</fullName>
    </submittedName>
</protein>
<sequence>MMKQHLPAMTKSLLAGFALTCAALGGMQLNAQAIASHNSNAPVSFDAGRIELQDRQNRVVLSGAVRITQAGLTLNAARTVVDYSDAGTLEIQRILATGGVTVSRGNERASGDTAVYDFNRRIITMAGNVSLNRGTDRLNGGRLVIDLASGVSSVDGRASGSSSVTGDTQQSGGRVTGTFSVPQD</sequence>